<evidence type="ECO:0000256" key="2">
    <source>
        <dbReference type="SAM" id="SignalP"/>
    </source>
</evidence>
<keyword evidence="2" id="KW-0732">Signal</keyword>
<dbReference type="Proteomes" id="UP000444318">
    <property type="component" value="Unassembled WGS sequence"/>
</dbReference>
<keyword evidence="4" id="KW-1185">Reference proteome</keyword>
<comment type="caution">
    <text evidence="3">The sequence shown here is derived from an EMBL/GenBank/DDBJ whole genome shotgun (WGS) entry which is preliminary data.</text>
</comment>
<protein>
    <recommendedName>
        <fullName evidence="5">Lipoprotein</fullName>
    </recommendedName>
</protein>
<evidence type="ECO:0000256" key="1">
    <source>
        <dbReference type="SAM" id="MobiDB-lite"/>
    </source>
</evidence>
<gene>
    <name evidence="3" type="ORF">GEV01_26000</name>
</gene>
<dbReference type="AlphaFoldDB" id="A0A843SKK0"/>
<organism evidence="3 4">
    <name type="scientific">Rugamonas rivuli</name>
    <dbReference type="NCBI Taxonomy" id="2743358"/>
    <lineage>
        <taxon>Bacteria</taxon>
        <taxon>Pseudomonadati</taxon>
        <taxon>Pseudomonadota</taxon>
        <taxon>Betaproteobacteria</taxon>
        <taxon>Burkholderiales</taxon>
        <taxon>Oxalobacteraceae</taxon>
        <taxon>Telluria group</taxon>
        <taxon>Rugamonas</taxon>
    </lineage>
</organism>
<proteinExistence type="predicted"/>
<dbReference type="PROSITE" id="PS51257">
    <property type="entry name" value="PROKAR_LIPOPROTEIN"/>
    <property type="match status" value="1"/>
</dbReference>
<feature type="compositionally biased region" description="Polar residues" evidence="1">
    <location>
        <begin position="53"/>
        <end position="62"/>
    </location>
</feature>
<feature type="region of interest" description="Disordered" evidence="1">
    <location>
        <begin position="30"/>
        <end position="79"/>
    </location>
</feature>
<name>A0A843SKK0_9BURK</name>
<evidence type="ECO:0008006" key="5">
    <source>
        <dbReference type="Google" id="ProtNLM"/>
    </source>
</evidence>
<feature type="chain" id="PRO_5033035558" description="Lipoprotein" evidence="2">
    <location>
        <begin position="21"/>
        <end position="79"/>
    </location>
</feature>
<accession>A0A843SKK0</accession>
<dbReference type="RefSeq" id="WP_152808565.1">
    <property type="nucleotide sequence ID" value="NZ_WHUF01000008.1"/>
</dbReference>
<evidence type="ECO:0000313" key="3">
    <source>
        <dbReference type="EMBL" id="MQA22978.1"/>
    </source>
</evidence>
<reference evidence="3 4" key="1">
    <citation type="submission" date="2019-10" db="EMBL/GenBank/DDBJ databases">
        <title>Two novel species isolated from a subtropical stream in China.</title>
        <authorList>
            <person name="Lu H."/>
        </authorList>
    </citation>
    <scope>NUCLEOTIDE SEQUENCE [LARGE SCALE GENOMIC DNA]</scope>
    <source>
        <strain evidence="3 4">FT103W</strain>
    </source>
</reference>
<sequence length="79" mass="8166">MNKFLTAAMLASLVGLTACATVDQPIVQADASAPAVKPSQIRPLTGTRIPSKGTGQTLSATEGSDYDRDSRGQAAPYTK</sequence>
<dbReference type="EMBL" id="WHUF01000008">
    <property type="protein sequence ID" value="MQA22978.1"/>
    <property type="molecule type" value="Genomic_DNA"/>
</dbReference>
<feature type="signal peptide" evidence="2">
    <location>
        <begin position="1"/>
        <end position="20"/>
    </location>
</feature>
<evidence type="ECO:0000313" key="4">
    <source>
        <dbReference type="Proteomes" id="UP000444318"/>
    </source>
</evidence>